<dbReference type="InterPro" id="IPR009057">
    <property type="entry name" value="Homeodomain-like_sf"/>
</dbReference>
<dbReference type="InterPro" id="IPR041522">
    <property type="entry name" value="CdaR_GGDEF"/>
</dbReference>
<accession>A0ABW3D7P4</accession>
<dbReference type="Pfam" id="PF12833">
    <property type="entry name" value="HTH_18"/>
    <property type="match status" value="1"/>
</dbReference>
<name>A0ABW3D7P4_9BACL</name>
<keyword evidence="5" id="KW-0805">Transcription regulation</keyword>
<dbReference type="SUPFAM" id="SSF46689">
    <property type="entry name" value="Homeodomain-like"/>
    <property type="match status" value="2"/>
</dbReference>
<dbReference type="PANTHER" id="PTHR42713">
    <property type="entry name" value="HISTIDINE KINASE-RELATED"/>
    <property type="match status" value="1"/>
</dbReference>
<keyword evidence="2" id="KW-0963">Cytoplasm</keyword>
<evidence type="ECO:0000256" key="5">
    <source>
        <dbReference type="ARBA" id="ARBA00023015"/>
    </source>
</evidence>
<reference evidence="12" key="1">
    <citation type="journal article" date="2019" name="Int. J. Syst. Evol. Microbiol.">
        <title>The Global Catalogue of Microorganisms (GCM) 10K type strain sequencing project: providing services to taxonomists for standard genome sequencing and annotation.</title>
        <authorList>
            <consortium name="The Broad Institute Genomics Platform"/>
            <consortium name="The Broad Institute Genome Sequencing Center for Infectious Disease"/>
            <person name="Wu L."/>
            <person name="Ma J."/>
        </authorList>
    </citation>
    <scope>NUCLEOTIDE SEQUENCE [LARGE SCALE GENOMIC DNA]</scope>
    <source>
        <strain evidence="12">CCUG 57263</strain>
    </source>
</reference>
<dbReference type="EMBL" id="JBHTIU010000029">
    <property type="protein sequence ID" value="MFD0869427.1"/>
    <property type="molecule type" value="Genomic_DNA"/>
</dbReference>
<keyword evidence="6" id="KW-0238">DNA-binding</keyword>
<evidence type="ECO:0000259" key="10">
    <source>
        <dbReference type="PROSITE" id="PS50110"/>
    </source>
</evidence>
<evidence type="ECO:0000256" key="1">
    <source>
        <dbReference type="ARBA" id="ARBA00004496"/>
    </source>
</evidence>
<evidence type="ECO:0000313" key="12">
    <source>
        <dbReference type="Proteomes" id="UP001597120"/>
    </source>
</evidence>
<organism evidence="11 12">
    <name type="scientific">Paenibacillus residui</name>
    <dbReference type="NCBI Taxonomy" id="629724"/>
    <lineage>
        <taxon>Bacteria</taxon>
        <taxon>Bacillati</taxon>
        <taxon>Bacillota</taxon>
        <taxon>Bacilli</taxon>
        <taxon>Bacillales</taxon>
        <taxon>Paenibacillaceae</taxon>
        <taxon>Paenibacillus</taxon>
    </lineage>
</organism>
<dbReference type="SMART" id="SM00448">
    <property type="entry name" value="REC"/>
    <property type="match status" value="1"/>
</dbReference>
<evidence type="ECO:0000313" key="11">
    <source>
        <dbReference type="EMBL" id="MFD0869427.1"/>
    </source>
</evidence>
<dbReference type="InterPro" id="IPR001789">
    <property type="entry name" value="Sig_transdc_resp-reg_receiver"/>
</dbReference>
<evidence type="ECO:0000256" key="8">
    <source>
        <dbReference type="PROSITE-ProRule" id="PRU00169"/>
    </source>
</evidence>
<dbReference type="PRINTS" id="PR00032">
    <property type="entry name" value="HTHARAC"/>
</dbReference>
<protein>
    <submittedName>
        <fullName evidence="11">Response regulator</fullName>
    </submittedName>
</protein>
<keyword evidence="12" id="KW-1185">Reference proteome</keyword>
<keyword evidence="7" id="KW-0804">Transcription</keyword>
<dbReference type="PANTHER" id="PTHR42713:SF3">
    <property type="entry name" value="TRANSCRIPTIONAL REGULATORY PROTEIN HPTR"/>
    <property type="match status" value="1"/>
</dbReference>
<dbReference type="Pfam" id="PF17853">
    <property type="entry name" value="GGDEF_2"/>
    <property type="match status" value="1"/>
</dbReference>
<sequence length="525" mass="60376">MIKVMLVDDEEMTRSGLREFISWEQLGLEVVGEAEDGEEALERFMLLRPEIVLCDVRMPRMDGITLAGKLKELAPDCKIIFLSGYSDVAYLKSAIKLQAVDYIEKPVQIHELEALLGRTAEEISKSREENSKLLQIRKALDENLAELTGKALKELFQLSSPADPGTERILEELFTLHGGFPREGKYICCVFTAREAAEWDLWEGQAIVEGKAQELLLLTAVMDGMGVVCFSIRSDSELERISLWLNRMLRKEDNQQAYSAGVGSICHHPAALGRSYREALKALQHRFYRGWNTSIWYSKLPQEGQLKQLLFDKQNYIRFEELLKQRDIDAAIDLLDQCVNDLVLFPSPDIDAVRTKLFRWYVAMTKLYPETMWEFENDELWSSVFVAGELYTIRNFMIRRLGIIKENMEIIGQPAEKSVIREVVKYIQANYDGDVSIASIAGHVYLTPTYLCILFKKEKGISINDYITQFRIEKAKQLLKDRKLKLYEIAGKVGYQDANYFAKVFRKLTGMNPSEFREKTEEGFL</sequence>
<gene>
    <name evidence="11" type="ORF">ACFQ03_09715</name>
</gene>
<dbReference type="SMART" id="SM00342">
    <property type="entry name" value="HTH_ARAC"/>
    <property type="match status" value="1"/>
</dbReference>
<comment type="caution">
    <text evidence="11">The sequence shown here is derived from an EMBL/GenBank/DDBJ whole genome shotgun (WGS) entry which is preliminary data.</text>
</comment>
<dbReference type="InterPro" id="IPR051552">
    <property type="entry name" value="HptR"/>
</dbReference>
<keyword evidence="3 8" id="KW-0597">Phosphoprotein</keyword>
<evidence type="ECO:0000259" key="9">
    <source>
        <dbReference type="PROSITE" id="PS01124"/>
    </source>
</evidence>
<dbReference type="Proteomes" id="UP001597120">
    <property type="component" value="Unassembled WGS sequence"/>
</dbReference>
<dbReference type="Pfam" id="PF00072">
    <property type="entry name" value="Response_reg"/>
    <property type="match status" value="1"/>
</dbReference>
<dbReference type="SUPFAM" id="SSF52172">
    <property type="entry name" value="CheY-like"/>
    <property type="match status" value="1"/>
</dbReference>
<evidence type="ECO:0000256" key="4">
    <source>
        <dbReference type="ARBA" id="ARBA00023012"/>
    </source>
</evidence>
<feature type="domain" description="HTH araC/xylS-type" evidence="9">
    <location>
        <begin position="421"/>
        <end position="519"/>
    </location>
</feature>
<evidence type="ECO:0000256" key="3">
    <source>
        <dbReference type="ARBA" id="ARBA00022553"/>
    </source>
</evidence>
<evidence type="ECO:0000256" key="7">
    <source>
        <dbReference type="ARBA" id="ARBA00023163"/>
    </source>
</evidence>
<comment type="subcellular location">
    <subcellularLocation>
        <location evidence="1">Cytoplasm</location>
    </subcellularLocation>
</comment>
<proteinExistence type="predicted"/>
<feature type="modified residue" description="4-aspartylphosphate" evidence="8">
    <location>
        <position position="55"/>
    </location>
</feature>
<keyword evidence="4" id="KW-0902">Two-component regulatory system</keyword>
<dbReference type="Gene3D" id="3.40.50.2300">
    <property type="match status" value="1"/>
</dbReference>
<dbReference type="CDD" id="cd17536">
    <property type="entry name" value="REC_YesN-like"/>
    <property type="match status" value="1"/>
</dbReference>
<dbReference type="PROSITE" id="PS01124">
    <property type="entry name" value="HTH_ARAC_FAMILY_2"/>
    <property type="match status" value="1"/>
</dbReference>
<dbReference type="InterPro" id="IPR018060">
    <property type="entry name" value="HTH_AraC"/>
</dbReference>
<dbReference type="InterPro" id="IPR020449">
    <property type="entry name" value="Tscrpt_reg_AraC-type_HTH"/>
</dbReference>
<dbReference type="PROSITE" id="PS50110">
    <property type="entry name" value="RESPONSE_REGULATORY"/>
    <property type="match status" value="1"/>
</dbReference>
<dbReference type="InterPro" id="IPR011006">
    <property type="entry name" value="CheY-like_superfamily"/>
</dbReference>
<evidence type="ECO:0000256" key="6">
    <source>
        <dbReference type="ARBA" id="ARBA00023125"/>
    </source>
</evidence>
<evidence type="ECO:0000256" key="2">
    <source>
        <dbReference type="ARBA" id="ARBA00022490"/>
    </source>
</evidence>
<dbReference type="Gene3D" id="1.10.10.60">
    <property type="entry name" value="Homeodomain-like"/>
    <property type="match status" value="2"/>
</dbReference>
<dbReference type="RefSeq" id="WP_379287790.1">
    <property type="nucleotide sequence ID" value="NZ_JBHTIU010000029.1"/>
</dbReference>
<feature type="domain" description="Response regulatory" evidence="10">
    <location>
        <begin position="3"/>
        <end position="120"/>
    </location>
</feature>